<protein>
    <recommendedName>
        <fullName evidence="11">Lissencephaly-1 homolog</fullName>
    </recommendedName>
</protein>
<dbReference type="PROSITE" id="PS50082">
    <property type="entry name" value="WD_REPEATS_2"/>
    <property type="match status" value="6"/>
</dbReference>
<dbReference type="PROSITE" id="PS00678">
    <property type="entry name" value="WD_REPEATS_1"/>
    <property type="match status" value="4"/>
</dbReference>
<dbReference type="AlphaFoldDB" id="A0A6F9DNQ7"/>
<dbReference type="GO" id="GO:0007154">
    <property type="term" value="P:cell communication"/>
    <property type="evidence" value="ECO:0007669"/>
    <property type="project" value="UniProtKB-ARBA"/>
</dbReference>
<keyword evidence="6" id="KW-0677">Repeat</keyword>
<dbReference type="EMBL" id="LR788766">
    <property type="protein sequence ID" value="CAB3264628.1"/>
    <property type="molecule type" value="mRNA"/>
</dbReference>
<dbReference type="InterPro" id="IPR020472">
    <property type="entry name" value="WD40_PAC1"/>
</dbReference>
<feature type="repeat" description="WD" evidence="12">
    <location>
        <begin position="185"/>
        <end position="226"/>
    </location>
</feature>
<evidence type="ECO:0000256" key="4">
    <source>
        <dbReference type="ARBA" id="ARBA00022618"/>
    </source>
</evidence>
<keyword evidence="2 11" id="KW-0963">Cytoplasm</keyword>
<dbReference type="Pfam" id="PF00400">
    <property type="entry name" value="WD40"/>
    <property type="match status" value="7"/>
</dbReference>
<gene>
    <name evidence="15" type="primary">Pafah1b1</name>
</gene>
<name>A0A6F9DNQ7_9ASCI</name>
<keyword evidence="9 11" id="KW-0206">Cytoskeleton</keyword>
<dbReference type="GO" id="GO:0051301">
    <property type="term" value="P:cell division"/>
    <property type="evidence" value="ECO:0007669"/>
    <property type="project" value="UniProtKB-KW"/>
</dbReference>
<evidence type="ECO:0000256" key="8">
    <source>
        <dbReference type="ARBA" id="ARBA00023054"/>
    </source>
</evidence>
<dbReference type="CDD" id="cd00200">
    <property type="entry name" value="WD40"/>
    <property type="match status" value="1"/>
</dbReference>
<comment type="function">
    <text evidence="11">Positively regulates the activity of the minus-end directed microtubule motor protein dynein. May enhance dynein-mediated microtubule sliding by targeting dynein to the microtubule plus end. Required for several dynein- and microtubule-dependent processes.</text>
</comment>
<evidence type="ECO:0000259" key="14">
    <source>
        <dbReference type="Pfam" id="PF24951"/>
    </source>
</evidence>
<dbReference type="FunFam" id="2.130.10.10:FF:000342">
    <property type="entry name" value="Nuclear distribution protein PAC1"/>
    <property type="match status" value="1"/>
</dbReference>
<evidence type="ECO:0000256" key="10">
    <source>
        <dbReference type="ARBA" id="ARBA00023306"/>
    </source>
</evidence>
<dbReference type="GO" id="GO:0005874">
    <property type="term" value="C:microtubule"/>
    <property type="evidence" value="ECO:0007669"/>
    <property type="project" value="UniProtKB-KW"/>
</dbReference>
<evidence type="ECO:0000256" key="5">
    <source>
        <dbReference type="ARBA" id="ARBA00022701"/>
    </source>
</evidence>
<evidence type="ECO:0000256" key="6">
    <source>
        <dbReference type="ARBA" id="ARBA00022737"/>
    </source>
</evidence>
<keyword evidence="8 11" id="KW-0175">Coiled coil</keyword>
<feature type="repeat" description="WD" evidence="12">
    <location>
        <begin position="143"/>
        <end position="184"/>
    </location>
</feature>
<evidence type="ECO:0000256" key="7">
    <source>
        <dbReference type="ARBA" id="ARBA00022776"/>
    </source>
</evidence>
<feature type="repeat" description="WD" evidence="12">
    <location>
        <begin position="227"/>
        <end position="258"/>
    </location>
</feature>
<dbReference type="SMART" id="SM00320">
    <property type="entry name" value="WD40"/>
    <property type="match status" value="7"/>
</dbReference>
<dbReference type="GO" id="GO:0005813">
    <property type="term" value="C:centrosome"/>
    <property type="evidence" value="ECO:0007669"/>
    <property type="project" value="UniProtKB-SubCell"/>
</dbReference>
<dbReference type="Gene3D" id="2.130.10.10">
    <property type="entry name" value="YVTN repeat-like/Quinoprotein amine dehydrogenase"/>
    <property type="match status" value="1"/>
</dbReference>
<dbReference type="PANTHER" id="PTHR19848">
    <property type="entry name" value="WD40 REPEAT PROTEIN"/>
    <property type="match status" value="1"/>
</dbReference>
<keyword evidence="4 11" id="KW-0132">Cell division</keyword>
<dbReference type="InterPro" id="IPR001680">
    <property type="entry name" value="WD40_rpt"/>
</dbReference>
<evidence type="ECO:0000256" key="13">
    <source>
        <dbReference type="SAM" id="MobiDB-lite"/>
    </source>
</evidence>
<dbReference type="PROSITE" id="PS50896">
    <property type="entry name" value="LISH"/>
    <property type="match status" value="1"/>
</dbReference>
<comment type="similarity">
    <text evidence="11">Belongs to the WD repeat LIS1/nudF family.</text>
</comment>
<dbReference type="InterPro" id="IPR056795">
    <property type="entry name" value="PAC1-like_LisH-like_dom"/>
</dbReference>
<dbReference type="GO" id="GO:0005875">
    <property type="term" value="C:microtubule associated complex"/>
    <property type="evidence" value="ECO:0007669"/>
    <property type="project" value="UniProtKB-UniRule"/>
</dbReference>
<dbReference type="GO" id="GO:0023052">
    <property type="term" value="P:signaling"/>
    <property type="evidence" value="ECO:0007669"/>
    <property type="project" value="UniProtKB-ARBA"/>
</dbReference>
<dbReference type="SUPFAM" id="SSF50978">
    <property type="entry name" value="WD40 repeat-like"/>
    <property type="match status" value="1"/>
</dbReference>
<evidence type="ECO:0000256" key="12">
    <source>
        <dbReference type="PROSITE-ProRule" id="PRU00221"/>
    </source>
</evidence>
<dbReference type="InterPro" id="IPR017252">
    <property type="entry name" value="Dynein_regulator_LIS1"/>
</dbReference>
<reference evidence="15" key="1">
    <citation type="submission" date="2020-04" db="EMBL/GenBank/DDBJ databases">
        <authorList>
            <person name="Neveu A P."/>
        </authorList>
    </citation>
    <scope>NUCLEOTIDE SEQUENCE</scope>
    <source>
        <tissue evidence="15">Whole embryo</tissue>
    </source>
</reference>
<dbReference type="InterPro" id="IPR015943">
    <property type="entry name" value="WD40/YVTN_repeat-like_dom_sf"/>
</dbReference>
<dbReference type="InterPro" id="IPR037190">
    <property type="entry name" value="LIS1_N"/>
</dbReference>
<dbReference type="GO" id="GO:0051012">
    <property type="term" value="P:microtubule sliding"/>
    <property type="evidence" value="ECO:0007669"/>
    <property type="project" value="UniProtKB-UniRule"/>
</dbReference>
<dbReference type="InterPro" id="IPR006594">
    <property type="entry name" value="LisH"/>
</dbReference>
<dbReference type="Gene3D" id="1.20.960.30">
    <property type="match status" value="1"/>
</dbReference>
<keyword evidence="1 11" id="KW-0813">Transport</keyword>
<keyword evidence="5 11" id="KW-0493">Microtubule</keyword>
<feature type="region of interest" description="Disordered" evidence="13">
    <location>
        <begin position="75"/>
        <end position="98"/>
    </location>
</feature>
<comment type="domain">
    <text evidence="11">Dimerization mediated by the LisH domain may be required to activate dynein.</text>
</comment>
<feature type="domain" description="PAC1-like LisH-like dimerisation" evidence="14">
    <location>
        <begin position="5"/>
        <end position="39"/>
    </location>
</feature>
<keyword evidence="3 12" id="KW-0853">WD repeat</keyword>
<evidence type="ECO:0000256" key="2">
    <source>
        <dbReference type="ARBA" id="ARBA00022490"/>
    </source>
</evidence>
<dbReference type="GO" id="GO:0005730">
    <property type="term" value="C:nucleolus"/>
    <property type="evidence" value="ECO:0007669"/>
    <property type="project" value="UniProtKB-SubCell"/>
</dbReference>
<organism evidence="15">
    <name type="scientific">Phallusia mammillata</name>
    <dbReference type="NCBI Taxonomy" id="59560"/>
    <lineage>
        <taxon>Eukaryota</taxon>
        <taxon>Metazoa</taxon>
        <taxon>Chordata</taxon>
        <taxon>Tunicata</taxon>
        <taxon>Ascidiacea</taxon>
        <taxon>Phlebobranchia</taxon>
        <taxon>Ascidiidae</taxon>
        <taxon>Phallusia</taxon>
    </lineage>
</organism>
<sequence length="435" mass="49204">MVLSSRQRDELNSAILEYLKSNGYTKSLEAFREEADVTEQTDKKYEGLMEKKWTSVVRLQRKVMDLETKLNELQKETRDGLANPRKDPADWIPRPPERCSLSGHRSPITRVIFHPVYSIVISAAEDSTIKVWDYETGDFEKTLKGHTDSVQDISFDSSGKILASCSADLSIKIWDFEGYECTKTLTGHDHNVSSVSFMPDNDHIVSASRDKTIKLWELATGYCIKTFLGHKEWVRMIRPNSDGSLLASCSNDQTVRVWVTASAECKFELRDHDHVVECVSWAPEASHANICAAAGVEVRKGEKVGPFIVSGSRDKTLRIWDVSTSQCMFTLIGHDNWVRGAVFHPRGKFLLTSSDDKTLRVWDIKNRRCHKTLAAHEHFVTALDVHKSKPYIITGSVDLLVKLINKKKWSASITGLHHIKTNVLAFNITRMVATL</sequence>
<accession>A0A6F9DNQ7</accession>
<dbReference type="PROSITE" id="PS50294">
    <property type="entry name" value="WD_REPEATS_REGION"/>
    <property type="match status" value="5"/>
</dbReference>
<evidence type="ECO:0000256" key="3">
    <source>
        <dbReference type="ARBA" id="ARBA00022574"/>
    </source>
</evidence>
<dbReference type="GO" id="GO:0005737">
    <property type="term" value="C:cytoplasm"/>
    <property type="evidence" value="ECO:0007669"/>
    <property type="project" value="UniProtKB-UniRule"/>
</dbReference>
<evidence type="ECO:0000313" key="15">
    <source>
        <dbReference type="EMBL" id="CAB3264628.1"/>
    </source>
</evidence>
<keyword evidence="7 11" id="KW-0498">Mitosis</keyword>
<dbReference type="InterPro" id="IPR019775">
    <property type="entry name" value="WD40_repeat_CS"/>
</dbReference>
<dbReference type="GO" id="GO:0000027">
    <property type="term" value="P:ribosomal large subunit assembly"/>
    <property type="evidence" value="ECO:0007669"/>
    <property type="project" value="TreeGrafter"/>
</dbReference>
<dbReference type="FunFam" id="1.20.960.30:FF:000002">
    <property type="entry name" value="Platelet-activating factor acetylhydrolase ib"/>
    <property type="match status" value="1"/>
</dbReference>
<dbReference type="GO" id="GO:0070840">
    <property type="term" value="F:dynein complex binding"/>
    <property type="evidence" value="ECO:0007669"/>
    <property type="project" value="UniProtKB-UniRule"/>
</dbReference>
<feature type="repeat" description="WD" evidence="12">
    <location>
        <begin position="305"/>
        <end position="330"/>
    </location>
</feature>
<dbReference type="Pfam" id="PF24951">
    <property type="entry name" value="LisH_PAC1"/>
    <property type="match status" value="1"/>
</dbReference>
<comment type="subcellular location">
    <subcellularLocation>
        <location evidence="11">Cytoplasm</location>
        <location evidence="11">Cytoskeleton</location>
    </subcellularLocation>
    <subcellularLocation>
        <location evidence="11">Cytoplasm</location>
        <location evidence="11">Cytoskeleton</location>
        <location evidence="11">Microtubule organizing center</location>
        <location evidence="11">Centrosome</location>
    </subcellularLocation>
    <text evidence="11">Localizes to the plus end of microtubules and to the centrosome.</text>
</comment>
<dbReference type="GO" id="GO:0006909">
    <property type="term" value="P:phagocytosis"/>
    <property type="evidence" value="ECO:0007669"/>
    <property type="project" value="UniProtKB-ARBA"/>
</dbReference>
<keyword evidence="10 11" id="KW-0131">Cell cycle</keyword>
<proteinExistence type="evidence at transcript level"/>
<evidence type="ECO:0000256" key="9">
    <source>
        <dbReference type="ARBA" id="ARBA00023212"/>
    </source>
</evidence>
<dbReference type="PRINTS" id="PR00320">
    <property type="entry name" value="GPROTEINBRPT"/>
</dbReference>
<dbReference type="InterPro" id="IPR036322">
    <property type="entry name" value="WD40_repeat_dom_sf"/>
</dbReference>
<dbReference type="PIRSF" id="PIRSF037647">
    <property type="entry name" value="Dynein_regulator_Lis1"/>
    <property type="match status" value="1"/>
</dbReference>
<dbReference type="PANTHER" id="PTHR19848:SF8">
    <property type="entry name" value="F-BOX AND WD REPEAT DOMAIN CONTAINING 7"/>
    <property type="match status" value="1"/>
</dbReference>
<dbReference type="HAMAP" id="MF_03141">
    <property type="entry name" value="lis1"/>
    <property type="match status" value="1"/>
</dbReference>
<dbReference type="GO" id="GO:0000132">
    <property type="term" value="P:establishment of mitotic spindle orientation"/>
    <property type="evidence" value="ECO:0007669"/>
    <property type="project" value="UniProtKB-UniRule"/>
</dbReference>
<evidence type="ECO:0000256" key="1">
    <source>
        <dbReference type="ARBA" id="ARBA00022448"/>
    </source>
</evidence>
<dbReference type="SMART" id="SM00667">
    <property type="entry name" value="LisH"/>
    <property type="match status" value="1"/>
</dbReference>
<feature type="repeat" description="WD" evidence="12">
    <location>
        <begin position="101"/>
        <end position="142"/>
    </location>
</feature>
<evidence type="ECO:0000256" key="11">
    <source>
        <dbReference type="HAMAP-Rule" id="MF_03141"/>
    </source>
</evidence>
<feature type="repeat" description="WD" evidence="12">
    <location>
        <begin position="331"/>
        <end position="372"/>
    </location>
</feature>
<feature type="compositionally biased region" description="Basic and acidic residues" evidence="13">
    <location>
        <begin position="75"/>
        <end position="89"/>
    </location>
</feature>
<dbReference type="SUPFAM" id="SSF109925">
    <property type="entry name" value="Lissencephaly-1 protein (Lis-1, PAF-AH alpha) N-terminal domain"/>
    <property type="match status" value="1"/>
</dbReference>